<dbReference type="Proteomes" id="UP000269883">
    <property type="component" value="Chromosome"/>
</dbReference>
<evidence type="ECO:0000313" key="2">
    <source>
        <dbReference type="Proteomes" id="UP000269883"/>
    </source>
</evidence>
<dbReference type="KEGG" id="dfl:DFE_0459"/>
<organism evidence="1 2">
    <name type="scientific">Desulfovibrio ferrophilus</name>
    <dbReference type="NCBI Taxonomy" id="241368"/>
    <lineage>
        <taxon>Bacteria</taxon>
        <taxon>Pseudomonadati</taxon>
        <taxon>Thermodesulfobacteriota</taxon>
        <taxon>Desulfovibrionia</taxon>
        <taxon>Desulfovibrionales</taxon>
        <taxon>Desulfovibrionaceae</taxon>
        <taxon>Desulfovibrio</taxon>
    </lineage>
</organism>
<keyword evidence="2" id="KW-1185">Reference proteome</keyword>
<name>A0A2Z6AVH2_9BACT</name>
<dbReference type="EMBL" id="AP017378">
    <property type="protein sequence ID" value="BBD07185.1"/>
    <property type="molecule type" value="Genomic_DNA"/>
</dbReference>
<evidence type="ECO:0000313" key="1">
    <source>
        <dbReference type="EMBL" id="BBD07185.1"/>
    </source>
</evidence>
<sequence>MGLGKRPILNRVAGATSILACGLQQFAMIRTMHVMAGRTAVLVQRLVTHSALKLFTVMAGKTLALFTHESRTSRDMGIVA</sequence>
<proteinExistence type="predicted"/>
<reference evidence="1 2" key="1">
    <citation type="journal article" date="2018" name="Sci. Adv.">
        <title>Multi-heme cytochromes provide a pathway for survival in energy-limited environments.</title>
        <authorList>
            <person name="Deng X."/>
            <person name="Dohmae N."/>
            <person name="Nealson K.H."/>
            <person name="Hashimoto K."/>
            <person name="Okamoto A."/>
        </authorList>
    </citation>
    <scope>NUCLEOTIDE SEQUENCE [LARGE SCALE GENOMIC DNA]</scope>
    <source>
        <strain evidence="1 2">IS5</strain>
    </source>
</reference>
<dbReference type="AlphaFoldDB" id="A0A2Z6AVH2"/>
<gene>
    <name evidence="1" type="primary">algI</name>
    <name evidence="1" type="ORF">DFE_0459</name>
</gene>
<protein>
    <submittedName>
        <fullName evidence="1">MBOAT family protein</fullName>
    </submittedName>
</protein>
<accession>A0A2Z6AVH2</accession>